<organism evidence="1 2">
    <name type="scientific">Lentibacillus populi</name>
    <dbReference type="NCBI Taxonomy" id="1827502"/>
    <lineage>
        <taxon>Bacteria</taxon>
        <taxon>Bacillati</taxon>
        <taxon>Bacillota</taxon>
        <taxon>Bacilli</taxon>
        <taxon>Bacillales</taxon>
        <taxon>Bacillaceae</taxon>
        <taxon>Lentibacillus</taxon>
    </lineage>
</organism>
<sequence>MDPIAVQTYTVVEREVNSVEKKERKQENKMYLYQDRIVTAKNEFPVHQVLDVSFRKMGDQGGLLYLHTIKGLYSFMVKSSPNEFIEAFRGY</sequence>
<dbReference type="EMBL" id="BMJD01000020">
    <property type="protein sequence ID" value="GGB47040.1"/>
    <property type="molecule type" value="Genomic_DNA"/>
</dbReference>
<accession>A0A9W5TYU4</accession>
<gene>
    <name evidence="1" type="ORF">GCM10011409_25700</name>
</gene>
<proteinExistence type="predicted"/>
<comment type="caution">
    <text evidence="1">The sequence shown here is derived from an EMBL/GenBank/DDBJ whole genome shotgun (WGS) entry which is preliminary data.</text>
</comment>
<evidence type="ECO:0000313" key="2">
    <source>
        <dbReference type="Proteomes" id="UP000621492"/>
    </source>
</evidence>
<dbReference type="AlphaFoldDB" id="A0A9W5TYU4"/>
<name>A0A9W5TYU4_9BACI</name>
<dbReference type="RefSeq" id="WP_088049542.1">
    <property type="nucleotide sequence ID" value="NZ_BMJD01000020.1"/>
</dbReference>
<reference evidence="1" key="1">
    <citation type="journal article" date="2014" name="Int. J. Syst. Evol. Microbiol.">
        <title>Complete genome sequence of Corynebacterium casei LMG S-19264T (=DSM 44701T), isolated from a smear-ripened cheese.</title>
        <authorList>
            <consortium name="US DOE Joint Genome Institute (JGI-PGF)"/>
            <person name="Walter F."/>
            <person name="Albersmeier A."/>
            <person name="Kalinowski J."/>
            <person name="Ruckert C."/>
        </authorList>
    </citation>
    <scope>NUCLEOTIDE SEQUENCE</scope>
    <source>
        <strain evidence="1">CGMCC 1.15454</strain>
    </source>
</reference>
<keyword evidence="2" id="KW-1185">Reference proteome</keyword>
<protein>
    <submittedName>
        <fullName evidence="1">Uncharacterized protein</fullName>
    </submittedName>
</protein>
<dbReference type="Proteomes" id="UP000621492">
    <property type="component" value="Unassembled WGS sequence"/>
</dbReference>
<evidence type="ECO:0000313" key="1">
    <source>
        <dbReference type="EMBL" id="GGB47040.1"/>
    </source>
</evidence>
<reference evidence="1" key="2">
    <citation type="submission" date="2020-09" db="EMBL/GenBank/DDBJ databases">
        <authorList>
            <person name="Sun Q."/>
            <person name="Zhou Y."/>
        </authorList>
    </citation>
    <scope>NUCLEOTIDE SEQUENCE</scope>
    <source>
        <strain evidence="1">CGMCC 1.15454</strain>
    </source>
</reference>